<protein>
    <submittedName>
        <fullName evidence="2">Uncharacterized protein</fullName>
    </submittedName>
</protein>
<organism evidence="2 3">
    <name type="scientific">Klebsormidium nitens</name>
    <name type="common">Green alga</name>
    <name type="synonym">Ulothrix nitens</name>
    <dbReference type="NCBI Taxonomy" id="105231"/>
    <lineage>
        <taxon>Eukaryota</taxon>
        <taxon>Viridiplantae</taxon>
        <taxon>Streptophyta</taxon>
        <taxon>Klebsormidiophyceae</taxon>
        <taxon>Klebsormidiales</taxon>
        <taxon>Klebsormidiaceae</taxon>
        <taxon>Klebsormidium</taxon>
    </lineage>
</organism>
<proteinExistence type="predicted"/>
<accession>A0A1Y1IT32</accession>
<dbReference type="Proteomes" id="UP000054558">
    <property type="component" value="Unassembled WGS sequence"/>
</dbReference>
<dbReference type="AlphaFoldDB" id="A0A1Y1IT32"/>
<feature type="region of interest" description="Disordered" evidence="1">
    <location>
        <begin position="207"/>
        <end position="243"/>
    </location>
</feature>
<feature type="compositionally biased region" description="Basic and acidic residues" evidence="1">
    <location>
        <begin position="162"/>
        <end position="174"/>
    </location>
</feature>
<evidence type="ECO:0000313" key="2">
    <source>
        <dbReference type="EMBL" id="GAQ92709.1"/>
    </source>
</evidence>
<feature type="region of interest" description="Disordered" evidence="1">
    <location>
        <begin position="16"/>
        <end position="37"/>
    </location>
</feature>
<evidence type="ECO:0000256" key="1">
    <source>
        <dbReference type="SAM" id="MobiDB-lite"/>
    </source>
</evidence>
<sequence>MAAKMTQKNLFAMLKEEAKKKLPNRNDRKRGRDSSGPVVLNEKQCKLANLTGAKPSTYKKKFTGGWRSVDDFLTNQKKVRERYYAKHNEDPASGDLKWLLDQLGVAYDHNISQKAAIRLWVDHTSGIRVWQAASLSMEYSIGPDDWKDLTNEQAESILEKLQEDPANRDPRNFDDEPDEDYFADDMGDAADFDIGGSVAENLAALDDDPIDDDLTLSQLTMGSAKKPAGGKKAAGSKKASKAD</sequence>
<evidence type="ECO:0000313" key="3">
    <source>
        <dbReference type="Proteomes" id="UP000054558"/>
    </source>
</evidence>
<feature type="compositionally biased region" description="Acidic residues" evidence="1">
    <location>
        <begin position="175"/>
        <end position="188"/>
    </location>
</feature>
<feature type="compositionally biased region" description="Low complexity" evidence="1">
    <location>
        <begin position="222"/>
        <end position="233"/>
    </location>
</feature>
<feature type="region of interest" description="Disordered" evidence="1">
    <location>
        <begin position="162"/>
        <end position="188"/>
    </location>
</feature>
<keyword evidence="3" id="KW-1185">Reference proteome</keyword>
<reference evidence="2 3" key="1">
    <citation type="journal article" date="2014" name="Nat. Commun.">
        <title>Klebsormidium flaccidum genome reveals primary factors for plant terrestrial adaptation.</title>
        <authorList>
            <person name="Hori K."/>
            <person name="Maruyama F."/>
            <person name="Fujisawa T."/>
            <person name="Togashi T."/>
            <person name="Yamamoto N."/>
            <person name="Seo M."/>
            <person name="Sato S."/>
            <person name="Yamada T."/>
            <person name="Mori H."/>
            <person name="Tajima N."/>
            <person name="Moriyama T."/>
            <person name="Ikeuchi M."/>
            <person name="Watanabe M."/>
            <person name="Wada H."/>
            <person name="Kobayashi K."/>
            <person name="Saito M."/>
            <person name="Masuda T."/>
            <person name="Sasaki-Sekimoto Y."/>
            <person name="Mashiguchi K."/>
            <person name="Awai K."/>
            <person name="Shimojima M."/>
            <person name="Masuda S."/>
            <person name="Iwai M."/>
            <person name="Nobusawa T."/>
            <person name="Narise T."/>
            <person name="Kondo S."/>
            <person name="Saito H."/>
            <person name="Sato R."/>
            <person name="Murakawa M."/>
            <person name="Ihara Y."/>
            <person name="Oshima-Yamada Y."/>
            <person name="Ohtaka K."/>
            <person name="Satoh M."/>
            <person name="Sonobe K."/>
            <person name="Ishii M."/>
            <person name="Ohtani R."/>
            <person name="Kanamori-Sato M."/>
            <person name="Honoki R."/>
            <person name="Miyazaki D."/>
            <person name="Mochizuki H."/>
            <person name="Umetsu J."/>
            <person name="Higashi K."/>
            <person name="Shibata D."/>
            <person name="Kamiya Y."/>
            <person name="Sato N."/>
            <person name="Nakamura Y."/>
            <person name="Tabata S."/>
            <person name="Ida S."/>
            <person name="Kurokawa K."/>
            <person name="Ohta H."/>
        </authorList>
    </citation>
    <scope>NUCLEOTIDE SEQUENCE [LARGE SCALE GENOMIC DNA]</scope>
    <source>
        <strain evidence="2 3">NIES-2285</strain>
    </source>
</reference>
<name>A0A1Y1IT32_KLENI</name>
<dbReference type="EMBL" id="DF238051">
    <property type="protein sequence ID" value="GAQ92709.1"/>
    <property type="molecule type" value="Genomic_DNA"/>
</dbReference>
<feature type="compositionally biased region" description="Basic and acidic residues" evidence="1">
    <location>
        <begin position="16"/>
        <end position="33"/>
    </location>
</feature>
<feature type="compositionally biased region" description="Basic residues" evidence="1">
    <location>
        <begin position="234"/>
        <end position="243"/>
    </location>
</feature>
<gene>
    <name evidence="2" type="ORF">KFL_011020020</name>
</gene>